<protein>
    <submittedName>
        <fullName evidence="5">AsnC family transcriptional regulator</fullName>
    </submittedName>
</protein>
<dbReference type="SUPFAM" id="SSF46785">
    <property type="entry name" value="Winged helix' DNA-binding domain"/>
    <property type="match status" value="1"/>
</dbReference>
<gene>
    <name evidence="5" type="ORF">CJ305_05515</name>
</gene>
<keyword evidence="2" id="KW-0238">DNA-binding</keyword>
<feature type="domain" description="HTH asnC-type" evidence="4">
    <location>
        <begin position="3"/>
        <end position="64"/>
    </location>
</feature>
<dbReference type="Gene3D" id="3.30.70.920">
    <property type="match status" value="1"/>
</dbReference>
<dbReference type="InterPro" id="IPR011991">
    <property type="entry name" value="ArsR-like_HTH"/>
</dbReference>
<dbReference type="EMBL" id="NQXA01000002">
    <property type="protein sequence ID" value="PHQ30417.1"/>
    <property type="molecule type" value="Genomic_DNA"/>
</dbReference>
<evidence type="ECO:0000313" key="5">
    <source>
        <dbReference type="EMBL" id="PHQ30417.1"/>
    </source>
</evidence>
<dbReference type="Pfam" id="PF13412">
    <property type="entry name" value="HTH_24"/>
    <property type="match status" value="1"/>
</dbReference>
<dbReference type="Gene3D" id="1.10.10.10">
    <property type="entry name" value="Winged helix-like DNA-binding domain superfamily/Winged helix DNA-binding domain"/>
    <property type="match status" value="1"/>
</dbReference>
<dbReference type="PRINTS" id="PR00033">
    <property type="entry name" value="HTHASNC"/>
</dbReference>
<keyword evidence="6" id="KW-1185">Reference proteome</keyword>
<dbReference type="GO" id="GO:0043200">
    <property type="term" value="P:response to amino acid"/>
    <property type="evidence" value="ECO:0007669"/>
    <property type="project" value="TreeGrafter"/>
</dbReference>
<comment type="caution">
    <text evidence="5">The sequence shown here is derived from an EMBL/GenBank/DDBJ whole genome shotgun (WGS) entry which is preliminary data.</text>
</comment>
<dbReference type="GO" id="GO:0005829">
    <property type="term" value="C:cytosol"/>
    <property type="evidence" value="ECO:0007669"/>
    <property type="project" value="TreeGrafter"/>
</dbReference>
<evidence type="ECO:0000259" key="4">
    <source>
        <dbReference type="PROSITE" id="PS50956"/>
    </source>
</evidence>
<proteinExistence type="predicted"/>
<dbReference type="InterPro" id="IPR019888">
    <property type="entry name" value="Tscrpt_reg_AsnC-like"/>
</dbReference>
<dbReference type="InterPro" id="IPR000485">
    <property type="entry name" value="AsnC-type_HTH_dom"/>
</dbReference>
<dbReference type="SUPFAM" id="SSF54909">
    <property type="entry name" value="Dimeric alpha+beta barrel"/>
    <property type="match status" value="1"/>
</dbReference>
<accession>A0A2G1VUF8</accession>
<evidence type="ECO:0000256" key="1">
    <source>
        <dbReference type="ARBA" id="ARBA00023015"/>
    </source>
</evidence>
<reference evidence="5 6" key="1">
    <citation type="submission" date="2017-08" db="EMBL/GenBank/DDBJ databases">
        <title>The whole genome shortgun sequences of strain Leeuwenhoekiella nanhaiensis G18 from the South China Sea.</title>
        <authorList>
            <person name="Liu Q."/>
        </authorList>
    </citation>
    <scope>NUCLEOTIDE SEQUENCE [LARGE SCALE GENOMIC DNA]</scope>
    <source>
        <strain evidence="5 6">G18</strain>
    </source>
</reference>
<dbReference type="InterPro" id="IPR011008">
    <property type="entry name" value="Dimeric_a/b-barrel"/>
</dbReference>
<keyword evidence="3" id="KW-0804">Transcription</keyword>
<dbReference type="CDD" id="cd00090">
    <property type="entry name" value="HTH_ARSR"/>
    <property type="match status" value="1"/>
</dbReference>
<organism evidence="5 6">
    <name type="scientific">Leeuwenhoekiella nanhaiensis</name>
    <dbReference type="NCBI Taxonomy" id="1655491"/>
    <lineage>
        <taxon>Bacteria</taxon>
        <taxon>Pseudomonadati</taxon>
        <taxon>Bacteroidota</taxon>
        <taxon>Flavobacteriia</taxon>
        <taxon>Flavobacteriales</taxon>
        <taxon>Flavobacteriaceae</taxon>
        <taxon>Leeuwenhoekiella</taxon>
    </lineage>
</organism>
<dbReference type="PANTHER" id="PTHR30154">
    <property type="entry name" value="LEUCINE-RESPONSIVE REGULATORY PROTEIN"/>
    <property type="match status" value="1"/>
</dbReference>
<evidence type="ECO:0000313" key="6">
    <source>
        <dbReference type="Proteomes" id="UP000229433"/>
    </source>
</evidence>
<name>A0A2G1VUF8_9FLAO</name>
<dbReference type="OrthoDB" id="9800326at2"/>
<dbReference type="SMART" id="SM00344">
    <property type="entry name" value="HTH_ASNC"/>
    <property type="match status" value="1"/>
</dbReference>
<dbReference type="InterPro" id="IPR019887">
    <property type="entry name" value="Tscrpt_reg_AsnC/Lrp_C"/>
</dbReference>
<dbReference type="Proteomes" id="UP000229433">
    <property type="component" value="Unassembled WGS sequence"/>
</dbReference>
<dbReference type="RefSeq" id="WP_099645250.1">
    <property type="nucleotide sequence ID" value="NZ_KZ319288.1"/>
</dbReference>
<dbReference type="GO" id="GO:0006355">
    <property type="term" value="P:regulation of DNA-templated transcription"/>
    <property type="evidence" value="ECO:0007669"/>
    <property type="project" value="UniProtKB-ARBA"/>
</dbReference>
<dbReference type="PANTHER" id="PTHR30154:SF34">
    <property type="entry name" value="TRANSCRIPTIONAL REGULATOR AZLB"/>
    <property type="match status" value="1"/>
</dbReference>
<evidence type="ECO:0000256" key="2">
    <source>
        <dbReference type="ARBA" id="ARBA00023125"/>
    </source>
</evidence>
<dbReference type="PROSITE" id="PS50956">
    <property type="entry name" value="HTH_ASNC_2"/>
    <property type="match status" value="1"/>
</dbReference>
<dbReference type="InterPro" id="IPR036390">
    <property type="entry name" value="WH_DNA-bd_sf"/>
</dbReference>
<dbReference type="AlphaFoldDB" id="A0A2G1VUF8"/>
<dbReference type="InterPro" id="IPR036388">
    <property type="entry name" value="WH-like_DNA-bd_sf"/>
</dbReference>
<sequence length="153" mass="17086">MKLDDTDKKLLAILQEDSKTPIKDIASRLNLTKTPIYERIKRYEQEGIISKYVGVLDPSKLDTVMVVFCSVSLESQKLDALESFDKAVADIPEVVECYLMGGANDFLLKVVVKDLQAYHTFSSGKLAALPNVSQIKSTFVLNEVKRSTVIPIF</sequence>
<evidence type="ECO:0000256" key="3">
    <source>
        <dbReference type="ARBA" id="ARBA00023163"/>
    </source>
</evidence>
<dbReference type="Pfam" id="PF01037">
    <property type="entry name" value="AsnC_trans_reg"/>
    <property type="match status" value="1"/>
</dbReference>
<keyword evidence="1" id="KW-0805">Transcription regulation</keyword>
<dbReference type="GO" id="GO:0043565">
    <property type="term" value="F:sequence-specific DNA binding"/>
    <property type="evidence" value="ECO:0007669"/>
    <property type="project" value="InterPro"/>
</dbReference>